<keyword evidence="2" id="KW-1185">Reference proteome</keyword>
<name>A0ACC0CAZ5_CATRO</name>
<organism evidence="1 2">
    <name type="scientific">Catharanthus roseus</name>
    <name type="common">Madagascar periwinkle</name>
    <name type="synonym">Vinca rosea</name>
    <dbReference type="NCBI Taxonomy" id="4058"/>
    <lineage>
        <taxon>Eukaryota</taxon>
        <taxon>Viridiplantae</taxon>
        <taxon>Streptophyta</taxon>
        <taxon>Embryophyta</taxon>
        <taxon>Tracheophyta</taxon>
        <taxon>Spermatophyta</taxon>
        <taxon>Magnoliopsida</taxon>
        <taxon>eudicotyledons</taxon>
        <taxon>Gunneridae</taxon>
        <taxon>Pentapetalae</taxon>
        <taxon>asterids</taxon>
        <taxon>lamiids</taxon>
        <taxon>Gentianales</taxon>
        <taxon>Apocynaceae</taxon>
        <taxon>Rauvolfioideae</taxon>
        <taxon>Vinceae</taxon>
        <taxon>Catharanthinae</taxon>
        <taxon>Catharanthus</taxon>
    </lineage>
</organism>
<proteinExistence type="predicted"/>
<evidence type="ECO:0000313" key="1">
    <source>
        <dbReference type="EMBL" id="KAI5682117.1"/>
    </source>
</evidence>
<sequence length="134" mass="14868">MLVDELDALLSYSLLSLECLGNVHDIDPFNASNSKIAHLLWLFEGIDSRTNLFIRGKNDLAWQVIGAQEGEFRGTKALLFSRMQVEDAKGASSEGFRASTLNEVKDTPIADSKSSLPSPAGFCSWRKSLTYRRL</sequence>
<accession>A0ACC0CAZ5</accession>
<reference evidence="2" key="1">
    <citation type="journal article" date="2023" name="Nat. Plants">
        <title>Single-cell RNA sequencing provides a high-resolution roadmap for understanding the multicellular compartmentation of specialized metabolism.</title>
        <authorList>
            <person name="Sun S."/>
            <person name="Shen X."/>
            <person name="Li Y."/>
            <person name="Li Y."/>
            <person name="Wang S."/>
            <person name="Li R."/>
            <person name="Zhang H."/>
            <person name="Shen G."/>
            <person name="Guo B."/>
            <person name="Wei J."/>
            <person name="Xu J."/>
            <person name="St-Pierre B."/>
            <person name="Chen S."/>
            <person name="Sun C."/>
        </authorList>
    </citation>
    <scope>NUCLEOTIDE SEQUENCE [LARGE SCALE GENOMIC DNA]</scope>
</reference>
<gene>
    <name evidence="1" type="ORF">M9H77_03345</name>
</gene>
<protein>
    <submittedName>
        <fullName evidence="1">Uncharacterized protein</fullName>
    </submittedName>
</protein>
<comment type="caution">
    <text evidence="1">The sequence shown here is derived from an EMBL/GenBank/DDBJ whole genome shotgun (WGS) entry which is preliminary data.</text>
</comment>
<dbReference type="Proteomes" id="UP001060085">
    <property type="component" value="Linkage Group LG01"/>
</dbReference>
<evidence type="ECO:0000313" key="2">
    <source>
        <dbReference type="Proteomes" id="UP001060085"/>
    </source>
</evidence>
<dbReference type="EMBL" id="CM044701">
    <property type="protein sequence ID" value="KAI5682117.1"/>
    <property type="molecule type" value="Genomic_DNA"/>
</dbReference>